<organism evidence="1 2">
    <name type="scientific">Hahella chejuensis (strain KCTC 2396)</name>
    <dbReference type="NCBI Taxonomy" id="349521"/>
    <lineage>
        <taxon>Bacteria</taxon>
        <taxon>Pseudomonadati</taxon>
        <taxon>Pseudomonadota</taxon>
        <taxon>Gammaproteobacteria</taxon>
        <taxon>Oceanospirillales</taxon>
        <taxon>Hahellaceae</taxon>
        <taxon>Hahella</taxon>
    </lineage>
</organism>
<reference evidence="1 2" key="1">
    <citation type="journal article" date="2005" name="Nucleic Acids Res.">
        <title>Genomic blueprint of Hahella chejuensis, a marine microbe producing an algicidal agent.</title>
        <authorList>
            <person name="Jeong H."/>
            <person name="Yim J.H."/>
            <person name="Lee C."/>
            <person name="Choi S.-H."/>
            <person name="Park Y.K."/>
            <person name="Yoon S.H."/>
            <person name="Hur C.-G."/>
            <person name="Kang H.-Y."/>
            <person name="Kim D."/>
            <person name="Lee H.H."/>
            <person name="Park K.H."/>
            <person name="Park S.-H."/>
            <person name="Park H.-S."/>
            <person name="Lee H.K."/>
            <person name="Oh T.K."/>
            <person name="Kim J.F."/>
        </authorList>
    </citation>
    <scope>NUCLEOTIDE SEQUENCE [LARGE SCALE GENOMIC DNA]</scope>
    <source>
        <strain evidence="1 2">KCTC 2396</strain>
    </source>
</reference>
<protein>
    <submittedName>
        <fullName evidence="1">Uncharacterized protein</fullName>
    </submittedName>
</protein>
<dbReference type="AlphaFoldDB" id="Q2SE19"/>
<accession>Q2SE19</accession>
<dbReference type="Proteomes" id="UP000000238">
    <property type="component" value="Chromosome"/>
</dbReference>
<dbReference type="KEGG" id="hch:HCH_04399"/>
<sequence length="249" mass="27580">MKSSVILKIEEKLGKEVYCKPNSIMDLRKIPDDLIQDLRQVVSEVSELNICMYLKSICDHTQSVHLEEFVEDVICEGKDHKVWGSIVNLAVDLPLDKLVTMGSDEFIELLVGDGNVSDVVRVLPKKARTYSPVSSGGALIYLKKDHDYRELPPKGLVIVGDKAVEPVLDINIAYRRNLSARLYNKISGSGSFDKVFTGLDLLRFSFPGIDDRAFSIDAVKAANGLMTEIREGLGANDIAGFTATDAQYR</sequence>
<dbReference type="HOGENOM" id="CLU_1114590_0_0_6"/>
<name>Q2SE19_HAHCH</name>
<evidence type="ECO:0000313" key="1">
    <source>
        <dbReference type="EMBL" id="ABC31105.1"/>
    </source>
</evidence>
<evidence type="ECO:0000313" key="2">
    <source>
        <dbReference type="Proteomes" id="UP000000238"/>
    </source>
</evidence>
<keyword evidence="2" id="KW-1185">Reference proteome</keyword>
<dbReference type="STRING" id="349521.HCH_04399"/>
<dbReference type="RefSeq" id="WP_011398172.1">
    <property type="nucleotide sequence ID" value="NC_007645.1"/>
</dbReference>
<proteinExistence type="predicted"/>
<gene>
    <name evidence="1" type="ordered locus">HCH_04399</name>
</gene>
<dbReference type="EMBL" id="CP000155">
    <property type="protein sequence ID" value="ABC31105.1"/>
    <property type="molecule type" value="Genomic_DNA"/>
</dbReference>